<dbReference type="CDD" id="cd01335">
    <property type="entry name" value="Radical_SAM"/>
    <property type="match status" value="1"/>
</dbReference>
<gene>
    <name evidence="9 14" type="primary">miaB</name>
    <name evidence="14" type="ORF">ACFFGY_17115</name>
</gene>
<comment type="catalytic activity">
    <reaction evidence="9">
        <text>N(6)-dimethylallyladenosine(37) in tRNA + (sulfur carrier)-SH + AH2 + 2 S-adenosyl-L-methionine = 2-methylsulfanyl-N(6)-dimethylallyladenosine(37) in tRNA + (sulfur carrier)-H + 5'-deoxyadenosine + L-methionine + A + S-adenosyl-L-homocysteine + 2 H(+)</text>
        <dbReference type="Rhea" id="RHEA:37067"/>
        <dbReference type="Rhea" id="RHEA-COMP:10375"/>
        <dbReference type="Rhea" id="RHEA-COMP:10376"/>
        <dbReference type="Rhea" id="RHEA-COMP:14737"/>
        <dbReference type="Rhea" id="RHEA-COMP:14739"/>
        <dbReference type="ChEBI" id="CHEBI:13193"/>
        <dbReference type="ChEBI" id="CHEBI:15378"/>
        <dbReference type="ChEBI" id="CHEBI:17319"/>
        <dbReference type="ChEBI" id="CHEBI:17499"/>
        <dbReference type="ChEBI" id="CHEBI:29917"/>
        <dbReference type="ChEBI" id="CHEBI:57844"/>
        <dbReference type="ChEBI" id="CHEBI:57856"/>
        <dbReference type="ChEBI" id="CHEBI:59789"/>
        <dbReference type="ChEBI" id="CHEBI:64428"/>
        <dbReference type="ChEBI" id="CHEBI:74415"/>
        <dbReference type="ChEBI" id="CHEBI:74417"/>
        <dbReference type="EC" id="2.8.4.3"/>
    </reaction>
</comment>
<name>A0ABV6JW93_9PROT</name>
<comment type="cofactor">
    <cofactor evidence="9">
        <name>[4Fe-4S] cluster</name>
        <dbReference type="ChEBI" id="CHEBI:49883"/>
    </cofactor>
    <text evidence="9">Binds 2 [4Fe-4S] clusters. One cluster is coordinated with 3 cysteines and an exchangeable S-adenosyl-L-methionine.</text>
</comment>
<dbReference type="InterPro" id="IPR006638">
    <property type="entry name" value="Elp3/MiaA/NifB-like_rSAM"/>
</dbReference>
<evidence type="ECO:0000313" key="14">
    <source>
        <dbReference type="EMBL" id="MFC0409976.1"/>
    </source>
</evidence>
<dbReference type="InterPro" id="IPR038135">
    <property type="entry name" value="Methylthiotransferase_N_sf"/>
</dbReference>
<comment type="function">
    <text evidence="1 9">Catalyzes the methylthiolation of N6-(dimethylallyl)adenosine (i(6)A), leading to the formation of 2-methylthio-N6-(dimethylallyl)adenosine (ms(2)i(6)A) at position 37 in tRNAs that read codons beginning with uridine.</text>
</comment>
<proteinExistence type="inferred from homology"/>
<dbReference type="InterPro" id="IPR020612">
    <property type="entry name" value="Methylthiotransferase_CS"/>
</dbReference>
<comment type="caution">
    <text evidence="14">The sequence shown here is derived from an EMBL/GenBank/DDBJ whole genome shotgun (WGS) entry which is preliminary data.</text>
</comment>
<keyword evidence="7 9" id="KW-0411">Iron-sulfur</keyword>
<keyword evidence="5 9" id="KW-0479">Metal-binding</keyword>
<keyword evidence="4 9" id="KW-0949">S-adenosyl-L-methionine</keyword>
<evidence type="ECO:0000256" key="10">
    <source>
        <dbReference type="SAM" id="MobiDB-lite"/>
    </source>
</evidence>
<dbReference type="NCBIfam" id="TIGR01574">
    <property type="entry name" value="miaB-methiolase"/>
    <property type="match status" value="1"/>
</dbReference>
<keyword evidence="9" id="KW-0963">Cytoplasm</keyword>
<dbReference type="SMART" id="SM00729">
    <property type="entry name" value="Elp3"/>
    <property type="match status" value="1"/>
</dbReference>
<evidence type="ECO:0000256" key="5">
    <source>
        <dbReference type="ARBA" id="ARBA00022723"/>
    </source>
</evidence>
<evidence type="ECO:0000256" key="9">
    <source>
        <dbReference type="HAMAP-Rule" id="MF_01864"/>
    </source>
</evidence>
<evidence type="ECO:0000259" key="12">
    <source>
        <dbReference type="PROSITE" id="PS51449"/>
    </source>
</evidence>
<dbReference type="EMBL" id="JBHLUN010000012">
    <property type="protein sequence ID" value="MFC0409976.1"/>
    <property type="molecule type" value="Genomic_DNA"/>
</dbReference>
<dbReference type="SFLD" id="SFLDF00273">
    <property type="entry name" value="(dimethylallyl)adenosine_tRNA"/>
    <property type="match status" value="1"/>
</dbReference>
<comment type="subunit">
    <text evidence="9">Monomer.</text>
</comment>
<dbReference type="InterPro" id="IPR006463">
    <property type="entry name" value="MiaB_methiolase"/>
</dbReference>
<feature type="domain" description="TRAM" evidence="11">
    <location>
        <begin position="446"/>
        <end position="508"/>
    </location>
</feature>
<dbReference type="InterPro" id="IPR007197">
    <property type="entry name" value="rSAM"/>
</dbReference>
<keyword evidence="6 9" id="KW-0408">Iron</keyword>
<feature type="region of interest" description="Disordered" evidence="10">
    <location>
        <begin position="1"/>
        <end position="45"/>
    </location>
</feature>
<feature type="binding site" evidence="9">
    <location>
        <position position="229"/>
    </location>
    <ligand>
        <name>[4Fe-4S] cluster</name>
        <dbReference type="ChEBI" id="CHEBI:49883"/>
        <label>2</label>
        <note>4Fe-4S-S-AdoMet</note>
    </ligand>
</feature>
<dbReference type="SFLD" id="SFLDG01061">
    <property type="entry name" value="methylthiotransferase"/>
    <property type="match status" value="1"/>
</dbReference>
<feature type="domain" description="MTTase N-terminal" evidence="12">
    <location>
        <begin position="67"/>
        <end position="187"/>
    </location>
</feature>
<feature type="binding site" evidence="9">
    <location>
        <position position="150"/>
    </location>
    <ligand>
        <name>[4Fe-4S] cluster</name>
        <dbReference type="ChEBI" id="CHEBI:49883"/>
        <label>1</label>
    </ligand>
</feature>
<sequence length="514" mass="56016">MTEVLAPIAPAGIVEPTASDHRDRHASAAEPAGRPAAGQPVTDEAGVTLPADLRVPGARTDAAQPRRKLLIRTWGCQMNVYDSARMADVLAPLGYAPTEDAAEADMVVLNTCHIREKAAEKVFSDLGRLRVTKEARAAEGHETIIAVAGCVAQAEGAEITARAPWVDMVLGPQTYHRLPEMVARLSRAAGQVIETDFPAEDKFDHLPESGASQGPVAFLTVQEGCDKFCSFCVVPYTRGAEFSRPAEAILREARRMVAQGTREIALLGQNVNAYHGEGPDGRTWNLARLVRALAEIPDLPRIRYSTSHPRDMDDDLIAAHGEVPQLMPFLHLPVQSGSDRILRMMNRGHDAALFRTIVEKLRRARPDIALSSDFITGHPGETDADFRQTMDLVRETGFALAYSFSYSARPGTPAATMAGQVPEAERHARLLELQALLREQQDRFNAETAGRVCDVLVTGHGRRPGQLQARSPWLQPVHFYANADLIGRVARVRLEAALTNSMSATCLAQERATA</sequence>
<comment type="similarity">
    <text evidence="9">Belongs to the methylthiotransferase family. MiaB subfamily.</text>
</comment>
<dbReference type="NCBIfam" id="TIGR00089">
    <property type="entry name" value="MiaB/RimO family radical SAM methylthiotransferase"/>
    <property type="match status" value="1"/>
</dbReference>
<keyword evidence="2 9" id="KW-0004">4Fe-4S</keyword>
<evidence type="ECO:0000256" key="4">
    <source>
        <dbReference type="ARBA" id="ARBA00022691"/>
    </source>
</evidence>
<reference evidence="14 15" key="1">
    <citation type="submission" date="2024-09" db="EMBL/GenBank/DDBJ databases">
        <authorList>
            <person name="Sun Q."/>
            <person name="Mori K."/>
        </authorList>
    </citation>
    <scope>NUCLEOTIDE SEQUENCE [LARGE SCALE GENOMIC DNA]</scope>
    <source>
        <strain evidence="14 15">TBRC 5777</strain>
    </source>
</reference>
<dbReference type="SFLD" id="SFLDG01082">
    <property type="entry name" value="B12-binding_domain_containing"/>
    <property type="match status" value="1"/>
</dbReference>
<dbReference type="Pfam" id="PF00919">
    <property type="entry name" value="UPF0004"/>
    <property type="match status" value="1"/>
</dbReference>
<feature type="binding site" evidence="9">
    <location>
        <position position="225"/>
    </location>
    <ligand>
        <name>[4Fe-4S] cluster</name>
        <dbReference type="ChEBI" id="CHEBI:49883"/>
        <label>2</label>
        <note>4Fe-4S-S-AdoMet</note>
    </ligand>
</feature>
<evidence type="ECO:0000256" key="2">
    <source>
        <dbReference type="ARBA" id="ARBA00022485"/>
    </source>
</evidence>
<keyword evidence="9" id="KW-0819">tRNA processing</keyword>
<dbReference type="Pfam" id="PF04055">
    <property type="entry name" value="Radical_SAM"/>
    <property type="match status" value="1"/>
</dbReference>
<feature type="binding site" evidence="9">
    <location>
        <position position="112"/>
    </location>
    <ligand>
        <name>[4Fe-4S] cluster</name>
        <dbReference type="ChEBI" id="CHEBI:49883"/>
        <label>1</label>
    </ligand>
</feature>
<dbReference type="InterPro" id="IPR005839">
    <property type="entry name" value="Methylthiotransferase"/>
</dbReference>
<evidence type="ECO:0000256" key="7">
    <source>
        <dbReference type="ARBA" id="ARBA00023014"/>
    </source>
</evidence>
<feature type="binding site" evidence="9">
    <location>
        <position position="232"/>
    </location>
    <ligand>
        <name>[4Fe-4S] cluster</name>
        <dbReference type="ChEBI" id="CHEBI:49883"/>
        <label>2</label>
        <note>4Fe-4S-S-AdoMet</note>
    </ligand>
</feature>
<dbReference type="InterPro" id="IPR023404">
    <property type="entry name" value="rSAM_horseshoe"/>
</dbReference>
<dbReference type="InterPro" id="IPR058240">
    <property type="entry name" value="rSAM_sf"/>
</dbReference>
<evidence type="ECO:0000256" key="1">
    <source>
        <dbReference type="ARBA" id="ARBA00003234"/>
    </source>
</evidence>
<feature type="compositionally biased region" description="Low complexity" evidence="10">
    <location>
        <begin position="28"/>
        <end position="38"/>
    </location>
</feature>
<feature type="domain" description="Radical SAM core" evidence="13">
    <location>
        <begin position="211"/>
        <end position="443"/>
    </location>
</feature>
<dbReference type="Proteomes" id="UP001589865">
    <property type="component" value="Unassembled WGS sequence"/>
</dbReference>
<feature type="binding site" evidence="9">
    <location>
        <position position="76"/>
    </location>
    <ligand>
        <name>[4Fe-4S] cluster</name>
        <dbReference type="ChEBI" id="CHEBI:49883"/>
        <label>1</label>
    </ligand>
</feature>
<evidence type="ECO:0000259" key="11">
    <source>
        <dbReference type="PROSITE" id="PS50926"/>
    </source>
</evidence>
<keyword evidence="3 9" id="KW-0808">Transferase</keyword>
<dbReference type="HAMAP" id="MF_01864">
    <property type="entry name" value="tRNA_metthiotr_MiaB"/>
    <property type="match status" value="1"/>
</dbReference>
<dbReference type="InterPro" id="IPR002792">
    <property type="entry name" value="TRAM_dom"/>
</dbReference>
<dbReference type="RefSeq" id="WP_377045724.1">
    <property type="nucleotide sequence ID" value="NZ_JBHLUN010000012.1"/>
</dbReference>
<dbReference type="PROSITE" id="PS01278">
    <property type="entry name" value="MTTASE_RADICAL"/>
    <property type="match status" value="1"/>
</dbReference>
<dbReference type="GO" id="GO:0035597">
    <property type="term" value="F:tRNA-2-methylthio-N(6)-dimethylallyladenosine(37) synthase activity"/>
    <property type="evidence" value="ECO:0007669"/>
    <property type="project" value="UniProtKB-EC"/>
</dbReference>
<keyword evidence="15" id="KW-1185">Reference proteome</keyword>
<accession>A0ABV6JW93</accession>
<evidence type="ECO:0000256" key="8">
    <source>
        <dbReference type="ARBA" id="ARBA00033765"/>
    </source>
</evidence>
<dbReference type="InterPro" id="IPR013848">
    <property type="entry name" value="Methylthiotransferase_N"/>
</dbReference>
<evidence type="ECO:0000313" key="15">
    <source>
        <dbReference type="Proteomes" id="UP001589865"/>
    </source>
</evidence>
<dbReference type="PANTHER" id="PTHR43020:SF2">
    <property type="entry name" value="MITOCHONDRIAL TRNA METHYLTHIOTRANSFERASE CDK5RAP1"/>
    <property type="match status" value="1"/>
</dbReference>
<protein>
    <recommendedName>
        <fullName evidence="8 9">tRNA-2-methylthio-N(6)-dimethylallyladenosine synthase</fullName>
        <ecNumber evidence="8 9">2.8.4.3</ecNumber>
    </recommendedName>
    <alternativeName>
        <fullName evidence="9">(Dimethylallyl)adenosine tRNA methylthiotransferase MiaB</fullName>
    </alternativeName>
    <alternativeName>
        <fullName evidence="9">tRNA-i(6)A37 methylthiotransferase</fullName>
    </alternativeName>
</protein>
<feature type="compositionally biased region" description="Basic and acidic residues" evidence="10">
    <location>
        <begin position="18"/>
        <end position="27"/>
    </location>
</feature>
<dbReference type="SUPFAM" id="SSF102114">
    <property type="entry name" value="Radical SAM enzymes"/>
    <property type="match status" value="1"/>
</dbReference>
<evidence type="ECO:0000256" key="3">
    <source>
        <dbReference type="ARBA" id="ARBA00022679"/>
    </source>
</evidence>
<dbReference type="PROSITE" id="PS51918">
    <property type="entry name" value="RADICAL_SAM"/>
    <property type="match status" value="1"/>
</dbReference>
<dbReference type="PROSITE" id="PS51449">
    <property type="entry name" value="MTTASE_N"/>
    <property type="match status" value="1"/>
</dbReference>
<dbReference type="PROSITE" id="PS50926">
    <property type="entry name" value="TRAM"/>
    <property type="match status" value="1"/>
</dbReference>
<organism evidence="14 15">
    <name type="scientific">Roseomonas elaeocarpi</name>
    <dbReference type="NCBI Taxonomy" id="907779"/>
    <lineage>
        <taxon>Bacteria</taxon>
        <taxon>Pseudomonadati</taxon>
        <taxon>Pseudomonadota</taxon>
        <taxon>Alphaproteobacteria</taxon>
        <taxon>Acetobacterales</taxon>
        <taxon>Roseomonadaceae</taxon>
        <taxon>Roseomonas</taxon>
    </lineage>
</organism>
<dbReference type="EC" id="2.8.4.3" evidence="8 9"/>
<dbReference type="Gene3D" id="3.40.50.12160">
    <property type="entry name" value="Methylthiotransferase, N-terminal domain"/>
    <property type="match status" value="1"/>
</dbReference>
<comment type="subcellular location">
    <subcellularLocation>
        <location evidence="9">Cytoplasm</location>
    </subcellularLocation>
</comment>
<dbReference type="PANTHER" id="PTHR43020">
    <property type="entry name" value="CDK5 REGULATORY SUBUNIT-ASSOCIATED PROTEIN 1"/>
    <property type="match status" value="1"/>
</dbReference>
<dbReference type="Gene3D" id="3.80.30.20">
    <property type="entry name" value="tm_1862 like domain"/>
    <property type="match status" value="1"/>
</dbReference>
<dbReference type="SFLD" id="SFLDS00029">
    <property type="entry name" value="Radical_SAM"/>
    <property type="match status" value="1"/>
</dbReference>
<evidence type="ECO:0000259" key="13">
    <source>
        <dbReference type="PROSITE" id="PS51918"/>
    </source>
</evidence>
<evidence type="ECO:0000256" key="6">
    <source>
        <dbReference type="ARBA" id="ARBA00023004"/>
    </source>
</evidence>